<evidence type="ECO:0000313" key="1">
    <source>
        <dbReference type="EMBL" id="KAJ8887615.1"/>
    </source>
</evidence>
<sequence length="169" mass="19361">MDKITMYQLRLEGAEIHLQPTFQLTQEDETHPEKVGLVVEICWQLMMKTLTLVHKEKLNEFGYVYFLVMVAQDKTAKSPDKQVDTSINSSNLSRVVLPPIKLPTLSVGYLFEIFFSVLLVENKQLMSVKCMSYLKSALDGEPASLIQSLSLTEANFHSTWNILDREYNN</sequence>
<reference evidence="1 2" key="1">
    <citation type="submission" date="2023-02" db="EMBL/GenBank/DDBJ databases">
        <title>LHISI_Scaffold_Assembly.</title>
        <authorList>
            <person name="Stuart O.P."/>
            <person name="Cleave R."/>
            <person name="Magrath M.J.L."/>
            <person name="Mikheyev A.S."/>
        </authorList>
    </citation>
    <scope>NUCLEOTIDE SEQUENCE [LARGE SCALE GENOMIC DNA]</scope>
    <source>
        <strain evidence="1">Daus_M_001</strain>
        <tissue evidence="1">Leg muscle</tissue>
    </source>
</reference>
<organism evidence="1 2">
    <name type="scientific">Dryococelus australis</name>
    <dbReference type="NCBI Taxonomy" id="614101"/>
    <lineage>
        <taxon>Eukaryota</taxon>
        <taxon>Metazoa</taxon>
        <taxon>Ecdysozoa</taxon>
        <taxon>Arthropoda</taxon>
        <taxon>Hexapoda</taxon>
        <taxon>Insecta</taxon>
        <taxon>Pterygota</taxon>
        <taxon>Neoptera</taxon>
        <taxon>Polyneoptera</taxon>
        <taxon>Phasmatodea</taxon>
        <taxon>Verophasmatodea</taxon>
        <taxon>Anareolatae</taxon>
        <taxon>Phasmatidae</taxon>
        <taxon>Eurycanthinae</taxon>
        <taxon>Dryococelus</taxon>
    </lineage>
</organism>
<comment type="caution">
    <text evidence="1">The sequence shown here is derived from an EMBL/GenBank/DDBJ whole genome shotgun (WGS) entry which is preliminary data.</text>
</comment>
<keyword evidence="2" id="KW-1185">Reference proteome</keyword>
<protein>
    <submittedName>
        <fullName evidence="1">Uncharacterized protein</fullName>
    </submittedName>
</protein>
<accession>A0ABQ9HTJ3</accession>
<proteinExistence type="predicted"/>
<dbReference type="Pfam" id="PF03564">
    <property type="entry name" value="DUF1759"/>
    <property type="match status" value="1"/>
</dbReference>
<evidence type="ECO:0000313" key="2">
    <source>
        <dbReference type="Proteomes" id="UP001159363"/>
    </source>
</evidence>
<gene>
    <name evidence="1" type="ORF">PR048_013832</name>
</gene>
<dbReference type="InterPro" id="IPR005312">
    <property type="entry name" value="DUF1759"/>
</dbReference>
<dbReference type="Proteomes" id="UP001159363">
    <property type="component" value="Chromosome X"/>
</dbReference>
<name>A0ABQ9HTJ3_9NEOP</name>
<dbReference type="EMBL" id="JARBHB010000004">
    <property type="protein sequence ID" value="KAJ8887615.1"/>
    <property type="molecule type" value="Genomic_DNA"/>
</dbReference>